<dbReference type="SMART" id="SM00458">
    <property type="entry name" value="RICIN"/>
    <property type="match status" value="1"/>
</dbReference>
<comment type="similarity">
    <text evidence="4 16">Belongs to the glycosyltransferase 2 family. GalNAc-T subfamily.</text>
</comment>
<evidence type="ECO:0000256" key="6">
    <source>
        <dbReference type="ARBA" id="ARBA00022679"/>
    </source>
</evidence>
<keyword evidence="10" id="KW-0735">Signal-anchor</keyword>
<evidence type="ECO:0000256" key="1">
    <source>
        <dbReference type="ARBA" id="ARBA00001936"/>
    </source>
</evidence>
<evidence type="ECO:0000259" key="17">
    <source>
        <dbReference type="SMART" id="SM00458"/>
    </source>
</evidence>
<dbReference type="CDD" id="cd02510">
    <property type="entry name" value="pp-GalNAc-T"/>
    <property type="match status" value="1"/>
</dbReference>
<dbReference type="PROSITE" id="PS50231">
    <property type="entry name" value="RICIN_B_LECTIN"/>
    <property type="match status" value="1"/>
</dbReference>
<dbReference type="EnsemblMetazoa" id="CLYHEMT022984.1">
    <property type="protein sequence ID" value="CLYHEMP022984.1"/>
    <property type="gene ID" value="CLYHEMG022984"/>
</dbReference>
<dbReference type="InterPro" id="IPR029044">
    <property type="entry name" value="Nucleotide-diphossugar_trans"/>
</dbReference>
<evidence type="ECO:0000256" key="2">
    <source>
        <dbReference type="ARBA" id="ARBA00004323"/>
    </source>
</evidence>
<keyword evidence="15 16" id="KW-0464">Manganese</keyword>
<keyword evidence="19" id="KW-1185">Reference proteome</keyword>
<dbReference type="InterPro" id="IPR045885">
    <property type="entry name" value="GalNAc-T"/>
</dbReference>
<comment type="cofactor">
    <cofactor evidence="1 16">
        <name>Mn(2+)</name>
        <dbReference type="ChEBI" id="CHEBI:29035"/>
    </cofactor>
</comment>
<dbReference type="Gene3D" id="2.80.10.50">
    <property type="match status" value="1"/>
</dbReference>
<evidence type="ECO:0000256" key="10">
    <source>
        <dbReference type="ARBA" id="ARBA00022968"/>
    </source>
</evidence>
<evidence type="ECO:0000313" key="19">
    <source>
        <dbReference type="Proteomes" id="UP000594262"/>
    </source>
</evidence>
<evidence type="ECO:0000256" key="3">
    <source>
        <dbReference type="ARBA" id="ARBA00004922"/>
    </source>
</evidence>
<dbReference type="Proteomes" id="UP000594262">
    <property type="component" value="Unplaced"/>
</dbReference>
<name>A0A7M5XK52_9CNID</name>
<keyword evidence="11 16" id="KW-1133">Transmembrane helix</keyword>
<dbReference type="EC" id="2.4.1.-" evidence="16"/>
<keyword evidence="9 16" id="KW-0430">Lectin</keyword>
<dbReference type="GO" id="GO:0000139">
    <property type="term" value="C:Golgi membrane"/>
    <property type="evidence" value="ECO:0007669"/>
    <property type="project" value="UniProtKB-SubCell"/>
</dbReference>
<dbReference type="UniPathway" id="UPA00378"/>
<keyword evidence="13 16" id="KW-0472">Membrane</keyword>
<dbReference type="Gene3D" id="3.90.550.10">
    <property type="entry name" value="Spore Coat Polysaccharide Biosynthesis Protein SpsA, Chain A"/>
    <property type="match status" value="1"/>
</dbReference>
<feature type="domain" description="Ricin B lectin" evidence="17">
    <location>
        <begin position="548"/>
        <end position="679"/>
    </location>
</feature>
<evidence type="ECO:0000256" key="11">
    <source>
        <dbReference type="ARBA" id="ARBA00022989"/>
    </source>
</evidence>
<dbReference type="GO" id="GO:0006493">
    <property type="term" value="P:protein O-linked glycosylation"/>
    <property type="evidence" value="ECO:0007669"/>
    <property type="project" value="TreeGrafter"/>
</dbReference>
<evidence type="ECO:0000256" key="15">
    <source>
        <dbReference type="ARBA" id="ARBA00023211"/>
    </source>
</evidence>
<keyword evidence="5 16" id="KW-0328">Glycosyltransferase</keyword>
<dbReference type="SUPFAM" id="SSF50370">
    <property type="entry name" value="Ricin B-like lectins"/>
    <property type="match status" value="1"/>
</dbReference>
<dbReference type="InterPro" id="IPR001173">
    <property type="entry name" value="Glyco_trans_2-like"/>
</dbReference>
<reference evidence="18" key="1">
    <citation type="submission" date="2021-01" db="UniProtKB">
        <authorList>
            <consortium name="EnsemblMetazoa"/>
        </authorList>
    </citation>
    <scope>IDENTIFICATION</scope>
</reference>
<sequence>MFVRLLQRFNELYEYPIHSAWPWNRRGRTRYITFKKHRVKSKQTILLVLFLTSLWWLSFNVLYLLHSRGSALLIFEHENTAHVNKRADLLGRFTPPVLRHSRIGIPAPTNFPTKPSSLDPVYANTQASSKFSDNPNEQDAKLKDSEQSILSLEVYPELVIPSLGYNGEPAVLPQHLKSESMKLFGEHSFNSVLSNRISLNRHLKDNRGEKCRAKVSTYSPNLPDMSIIICFHNEALSTLLRTVHSIIRNTLPHLVTNIILIDDASTKGNLLFHIKRHKLRLRKTVWHNKIILLQNKQRQGIVRSRLNGASLARGKVLTFLDSHCEMNKGWAEPLLHRIKEDRKNVVCPVIEIIDANDFSYKATPTKEIKQVGSFTWNLFFDWKAISPEEDKKRLDETYPLKSPTMAGGLFSMDRSYFFELGTYDDQMDIWGGENLELSFRIWMCGGNLEIIPCSRVGHVFRSKDSPYSFPGGVQKTLNKNFNRLAEVWMDEYKENYYKNKLEEERYTDIGDLSSRKALRHRLGCKSFDWFVKNIVPGMLGTDQNPPASGQIRNLGSDFCIHASRRPGVHHKAVGVAPCSSKGERNQNFVWTKNDEMVYDDQKCLDFSFSNTKRHVELWGCHGLGGNQIWKHHKESGLIIHQVSSMCLAITGQNSKSGRSDLLTVEKCNEKKNSQRWRFTRYANGG</sequence>
<organism evidence="18 19">
    <name type="scientific">Clytia hemisphaerica</name>
    <dbReference type="NCBI Taxonomy" id="252671"/>
    <lineage>
        <taxon>Eukaryota</taxon>
        <taxon>Metazoa</taxon>
        <taxon>Cnidaria</taxon>
        <taxon>Hydrozoa</taxon>
        <taxon>Hydroidolina</taxon>
        <taxon>Leptothecata</taxon>
        <taxon>Obeliida</taxon>
        <taxon>Clytiidae</taxon>
        <taxon>Clytia</taxon>
    </lineage>
</organism>
<keyword evidence="12 16" id="KW-0333">Golgi apparatus</keyword>
<dbReference type="SUPFAM" id="SSF53448">
    <property type="entry name" value="Nucleotide-diphospho-sugar transferases"/>
    <property type="match status" value="1"/>
</dbReference>
<feature type="transmembrane region" description="Helical" evidence="16">
    <location>
        <begin position="45"/>
        <end position="65"/>
    </location>
</feature>
<keyword evidence="7 16" id="KW-0812">Transmembrane</keyword>
<dbReference type="InterPro" id="IPR000772">
    <property type="entry name" value="Ricin_B_lectin"/>
</dbReference>
<dbReference type="Pfam" id="PF00535">
    <property type="entry name" value="Glycos_transf_2"/>
    <property type="match status" value="1"/>
</dbReference>
<dbReference type="PANTHER" id="PTHR11675">
    <property type="entry name" value="N-ACETYLGALACTOSAMINYLTRANSFERASE"/>
    <property type="match status" value="1"/>
</dbReference>
<evidence type="ECO:0000256" key="5">
    <source>
        <dbReference type="ARBA" id="ARBA00022676"/>
    </source>
</evidence>
<keyword evidence="8" id="KW-0479">Metal-binding</keyword>
<protein>
    <recommendedName>
        <fullName evidence="16">Polypeptide N-acetylgalactosaminyltransferase</fullName>
        <ecNumber evidence="16">2.4.1.-</ecNumber>
    </recommendedName>
    <alternativeName>
        <fullName evidence="16">Protein-UDP acetylgalactosaminyltransferase</fullName>
    </alternativeName>
</protein>
<evidence type="ECO:0000256" key="13">
    <source>
        <dbReference type="ARBA" id="ARBA00023136"/>
    </source>
</evidence>
<proteinExistence type="inferred from homology"/>
<dbReference type="AlphaFoldDB" id="A0A7M5XK52"/>
<dbReference type="OrthoDB" id="330637at2759"/>
<comment type="subcellular location">
    <subcellularLocation>
        <location evidence="2 16">Golgi apparatus membrane</location>
        <topology evidence="2 16">Single-pass type II membrane protein</topology>
    </subcellularLocation>
</comment>
<evidence type="ECO:0000256" key="16">
    <source>
        <dbReference type="RuleBase" id="RU361242"/>
    </source>
</evidence>
<dbReference type="GO" id="GO:0004653">
    <property type="term" value="F:polypeptide N-acetylgalactosaminyltransferase activity"/>
    <property type="evidence" value="ECO:0007669"/>
    <property type="project" value="TreeGrafter"/>
</dbReference>
<dbReference type="PANTHER" id="PTHR11675:SF101">
    <property type="entry name" value="POLYPEPTIDE N-ACETYLGALACTOSAMINYLTRANSFERASE 5"/>
    <property type="match status" value="1"/>
</dbReference>
<evidence type="ECO:0000256" key="9">
    <source>
        <dbReference type="ARBA" id="ARBA00022734"/>
    </source>
</evidence>
<evidence type="ECO:0000256" key="12">
    <source>
        <dbReference type="ARBA" id="ARBA00023034"/>
    </source>
</evidence>
<dbReference type="GO" id="GO:0030246">
    <property type="term" value="F:carbohydrate binding"/>
    <property type="evidence" value="ECO:0007669"/>
    <property type="project" value="UniProtKB-KW"/>
</dbReference>
<keyword evidence="6 16" id="KW-0808">Transferase</keyword>
<dbReference type="InterPro" id="IPR035992">
    <property type="entry name" value="Ricin_B-like_lectins"/>
</dbReference>
<evidence type="ECO:0000256" key="14">
    <source>
        <dbReference type="ARBA" id="ARBA00023157"/>
    </source>
</evidence>
<dbReference type="Pfam" id="PF00652">
    <property type="entry name" value="Ricin_B_lectin"/>
    <property type="match status" value="1"/>
</dbReference>
<evidence type="ECO:0000256" key="4">
    <source>
        <dbReference type="ARBA" id="ARBA00005680"/>
    </source>
</evidence>
<evidence type="ECO:0000256" key="7">
    <source>
        <dbReference type="ARBA" id="ARBA00022692"/>
    </source>
</evidence>
<dbReference type="GO" id="GO:0046872">
    <property type="term" value="F:metal ion binding"/>
    <property type="evidence" value="ECO:0007669"/>
    <property type="project" value="UniProtKB-KW"/>
</dbReference>
<comment type="pathway">
    <text evidence="3 16">Protein modification; protein glycosylation.</text>
</comment>
<evidence type="ECO:0000256" key="8">
    <source>
        <dbReference type="ARBA" id="ARBA00022723"/>
    </source>
</evidence>
<accession>A0A7M5XK52</accession>
<evidence type="ECO:0000313" key="18">
    <source>
        <dbReference type="EnsemblMetazoa" id="CLYHEMP022984.1"/>
    </source>
</evidence>
<keyword evidence="14 16" id="KW-1015">Disulfide bond</keyword>
<dbReference type="FunFam" id="3.90.550.10:FF:000021">
    <property type="entry name" value="Polypeptide N-acetylgalactosaminyltransferase"/>
    <property type="match status" value="1"/>
</dbReference>